<sequence>GIFTKRYFVEHGGETCAADVFYALREDLERLNKERVEIGDQPIRGCTYNSYGKYWHWFKLLGLIELTDRREPAIYDFLEERVFYRLTSKGEAEVRAWEDPVRAAHPEFG</sequence>
<feature type="non-terminal residue" evidence="1">
    <location>
        <position position="1"/>
    </location>
</feature>
<proteinExistence type="predicted"/>
<accession>X1SR24</accession>
<comment type="caution">
    <text evidence="1">The sequence shown here is derived from an EMBL/GenBank/DDBJ whole genome shotgun (WGS) entry which is preliminary data.</text>
</comment>
<dbReference type="EMBL" id="BARW01018146">
    <property type="protein sequence ID" value="GAI95502.1"/>
    <property type="molecule type" value="Genomic_DNA"/>
</dbReference>
<reference evidence="1" key="1">
    <citation type="journal article" date="2014" name="Front. Microbiol.">
        <title>High frequency of phylogenetically diverse reductive dehalogenase-homologous genes in deep subseafloor sedimentary metagenomes.</title>
        <authorList>
            <person name="Kawai M."/>
            <person name="Futagami T."/>
            <person name="Toyoda A."/>
            <person name="Takaki Y."/>
            <person name="Nishi S."/>
            <person name="Hori S."/>
            <person name="Arai W."/>
            <person name="Tsubouchi T."/>
            <person name="Morono Y."/>
            <person name="Uchiyama I."/>
            <person name="Ito T."/>
            <person name="Fujiyama A."/>
            <person name="Inagaki F."/>
            <person name="Takami H."/>
        </authorList>
    </citation>
    <scope>NUCLEOTIDE SEQUENCE</scope>
    <source>
        <strain evidence="1">Expedition CK06-06</strain>
    </source>
</reference>
<dbReference type="AlphaFoldDB" id="X1SR24"/>
<protein>
    <submittedName>
        <fullName evidence="1">Uncharacterized protein</fullName>
    </submittedName>
</protein>
<gene>
    <name evidence="1" type="ORF">S12H4_31133</name>
</gene>
<evidence type="ECO:0000313" key="1">
    <source>
        <dbReference type="EMBL" id="GAI95502.1"/>
    </source>
</evidence>
<organism evidence="1">
    <name type="scientific">marine sediment metagenome</name>
    <dbReference type="NCBI Taxonomy" id="412755"/>
    <lineage>
        <taxon>unclassified sequences</taxon>
        <taxon>metagenomes</taxon>
        <taxon>ecological metagenomes</taxon>
    </lineage>
</organism>
<name>X1SR24_9ZZZZ</name>